<sequence length="465" mass="49228">MKLHWLLCGIACVALSPFAGVADEISWTFQRTGFINYAQKPQTALAMRSNLNWPVIFSADYNNQLSAYSLFSVPSPYDQPAQGPRTNWHRIGTNLTQGFIPSDEVYLQATSGSPDGFAVSVQTQHQSSNMFNAVVRGTSFGGFQTPLLDIQAAKFDGSGNLVTATNDTPPGLTYGHKVYDIAKSPLGDTGLISQSADFGGAVTFWQKTRLLGDTWLSTPLNNPGESSLFGASLDLAYDSASRPHVVGLNASQEFNSVVAYHFDVVSGGWLSSTLDTASYPGIADVATAANDQGIVGAAWVNDGTLKYALFDGNQPNPQWTVTTVANFLPGGSAIREAQGVGLAFDRLGLPVISFVAEQSNEIWIAYDPPVTAPIAGDFNHDGFVDGDDLDIWKTAFAGATASADADGDGDSDGADFLAWQRNFAPSSGATAANVAVPEPLSLVSSLTAIVAIAVASRRPRHCLQL</sequence>
<organism evidence="2 3">
    <name type="scientific">Lacipirellula parvula</name>
    <dbReference type="NCBI Taxonomy" id="2650471"/>
    <lineage>
        <taxon>Bacteria</taxon>
        <taxon>Pseudomonadati</taxon>
        <taxon>Planctomycetota</taxon>
        <taxon>Planctomycetia</taxon>
        <taxon>Pirellulales</taxon>
        <taxon>Lacipirellulaceae</taxon>
        <taxon>Lacipirellula</taxon>
    </lineage>
</organism>
<dbReference type="KEGG" id="lpav:PLANPX_6162"/>
<evidence type="ECO:0000313" key="3">
    <source>
        <dbReference type="Proteomes" id="UP000326837"/>
    </source>
</evidence>
<evidence type="ECO:0008006" key="4">
    <source>
        <dbReference type="Google" id="ProtNLM"/>
    </source>
</evidence>
<keyword evidence="1" id="KW-0732">Signal</keyword>
<evidence type="ECO:0000256" key="1">
    <source>
        <dbReference type="SAM" id="SignalP"/>
    </source>
</evidence>
<feature type="chain" id="PRO_5024816328" description="PEP-CTERM protein-sorting domain-containing protein" evidence="1">
    <location>
        <begin position="22"/>
        <end position="465"/>
    </location>
</feature>
<name>A0A5K7XI42_9BACT</name>
<evidence type="ECO:0000313" key="2">
    <source>
        <dbReference type="EMBL" id="BBO36550.1"/>
    </source>
</evidence>
<dbReference type="EMBL" id="AP021861">
    <property type="protein sequence ID" value="BBO36550.1"/>
    <property type="molecule type" value="Genomic_DNA"/>
</dbReference>
<accession>A0A5K7XI42</accession>
<gene>
    <name evidence="2" type="ORF">PLANPX_6162</name>
</gene>
<reference evidence="3" key="1">
    <citation type="submission" date="2019-10" db="EMBL/GenBank/DDBJ databases">
        <title>Lacipirellula parvula gen. nov., sp. nov., representing a lineage of planctomycetes widespread in freshwater anoxic habitats, and description of the family Lacipirellulaceae.</title>
        <authorList>
            <person name="Dedysh S.N."/>
            <person name="Kulichevskaya I.S."/>
            <person name="Beletsky A.V."/>
            <person name="Rakitin A.L."/>
            <person name="Mardanov A.V."/>
            <person name="Ivanova A.A."/>
            <person name="Saltykova V.X."/>
            <person name="Rijpstra W.I.C."/>
            <person name="Sinninghe Damste J.S."/>
            <person name="Ravin N.V."/>
        </authorList>
    </citation>
    <scope>NUCLEOTIDE SEQUENCE [LARGE SCALE GENOMIC DNA]</scope>
    <source>
        <strain evidence="3">PX69</strain>
    </source>
</reference>
<dbReference type="GO" id="GO:0000272">
    <property type="term" value="P:polysaccharide catabolic process"/>
    <property type="evidence" value="ECO:0007669"/>
    <property type="project" value="InterPro"/>
</dbReference>
<feature type="signal peptide" evidence="1">
    <location>
        <begin position="1"/>
        <end position="21"/>
    </location>
</feature>
<dbReference type="InterPro" id="IPR018247">
    <property type="entry name" value="EF_Hand_1_Ca_BS"/>
</dbReference>
<dbReference type="AlphaFoldDB" id="A0A5K7XI42"/>
<dbReference type="PROSITE" id="PS00018">
    <property type="entry name" value="EF_HAND_1"/>
    <property type="match status" value="1"/>
</dbReference>
<dbReference type="Gene3D" id="1.10.1330.10">
    <property type="entry name" value="Dockerin domain"/>
    <property type="match status" value="1"/>
</dbReference>
<keyword evidence="3" id="KW-1185">Reference proteome</keyword>
<protein>
    <recommendedName>
        <fullName evidence="4">PEP-CTERM protein-sorting domain-containing protein</fullName>
    </recommendedName>
</protein>
<dbReference type="SUPFAM" id="SSF63446">
    <property type="entry name" value="Type I dockerin domain"/>
    <property type="match status" value="1"/>
</dbReference>
<dbReference type="Proteomes" id="UP000326837">
    <property type="component" value="Chromosome"/>
</dbReference>
<dbReference type="InterPro" id="IPR036439">
    <property type="entry name" value="Dockerin_dom_sf"/>
</dbReference>
<dbReference type="RefSeq" id="WP_152101702.1">
    <property type="nucleotide sequence ID" value="NZ_AP021861.1"/>
</dbReference>
<proteinExistence type="predicted"/>